<keyword evidence="4" id="KW-1133">Transmembrane helix</keyword>
<keyword evidence="5" id="KW-0472">Membrane</keyword>
<comment type="caution">
    <text evidence="7">The sequence shown here is derived from an EMBL/GenBank/DDBJ whole genome shotgun (WGS) entry which is preliminary data.</text>
</comment>
<reference evidence="7 8" key="2">
    <citation type="submission" date="2020-07" db="EMBL/GenBank/DDBJ databases">
        <title>Genome assembly of wild tea tree DASZ reveals pedigree and selection history of tea varieties.</title>
        <authorList>
            <person name="Zhang W."/>
        </authorList>
    </citation>
    <scope>NUCLEOTIDE SEQUENCE [LARGE SCALE GENOMIC DNA]</scope>
    <source>
        <strain evidence="8">cv. G240</strain>
        <tissue evidence="7">Leaf</tissue>
    </source>
</reference>
<evidence type="ECO:0000256" key="5">
    <source>
        <dbReference type="ARBA" id="ARBA00023136"/>
    </source>
</evidence>
<dbReference type="EMBL" id="JACBKZ010000012">
    <property type="protein sequence ID" value="KAF5936861.1"/>
    <property type="molecule type" value="Genomic_DNA"/>
</dbReference>
<dbReference type="PANTHER" id="PTHR43731:SF26">
    <property type="entry name" value="RHOMBOID-LIKE PROTEIN 10, CHLOROPLASTIC"/>
    <property type="match status" value="1"/>
</dbReference>
<gene>
    <name evidence="7" type="ORF">HYC85_024367</name>
</gene>
<dbReference type="GO" id="GO:0031969">
    <property type="term" value="C:chloroplast membrane"/>
    <property type="evidence" value="ECO:0007669"/>
    <property type="project" value="TreeGrafter"/>
</dbReference>
<name>A0A7J7GAA5_CAMSI</name>
<dbReference type="AlphaFoldDB" id="A0A7J7GAA5"/>
<keyword evidence="8" id="KW-1185">Reference proteome</keyword>
<reference evidence="8" key="1">
    <citation type="journal article" date="2020" name="Nat. Commun.">
        <title>Genome assembly of wild tea tree DASZ reveals pedigree and selection history of tea varieties.</title>
        <authorList>
            <person name="Zhang W."/>
            <person name="Zhang Y."/>
            <person name="Qiu H."/>
            <person name="Guo Y."/>
            <person name="Wan H."/>
            <person name="Zhang X."/>
            <person name="Scossa F."/>
            <person name="Alseekh S."/>
            <person name="Zhang Q."/>
            <person name="Wang P."/>
            <person name="Xu L."/>
            <person name="Schmidt M.H."/>
            <person name="Jia X."/>
            <person name="Li D."/>
            <person name="Zhu A."/>
            <person name="Guo F."/>
            <person name="Chen W."/>
            <person name="Ni D."/>
            <person name="Usadel B."/>
            <person name="Fernie A.R."/>
            <person name="Wen W."/>
        </authorList>
    </citation>
    <scope>NUCLEOTIDE SEQUENCE [LARGE SCALE GENOMIC DNA]</scope>
    <source>
        <strain evidence="8">cv. G240</strain>
    </source>
</reference>
<accession>A0A7J7GAA5</accession>
<evidence type="ECO:0000256" key="2">
    <source>
        <dbReference type="ARBA" id="ARBA00009045"/>
    </source>
</evidence>
<comment type="subcellular location">
    <subcellularLocation>
        <location evidence="1">Membrane</location>
        <topology evidence="1">Multi-pass membrane protein</topology>
    </subcellularLocation>
</comment>
<evidence type="ECO:0000256" key="4">
    <source>
        <dbReference type="ARBA" id="ARBA00022989"/>
    </source>
</evidence>
<dbReference type="Pfam" id="PF01694">
    <property type="entry name" value="Rhomboid"/>
    <property type="match status" value="1"/>
</dbReference>
<dbReference type="InterPro" id="IPR050925">
    <property type="entry name" value="Rhomboid_protease_S54"/>
</dbReference>
<evidence type="ECO:0000256" key="1">
    <source>
        <dbReference type="ARBA" id="ARBA00004141"/>
    </source>
</evidence>
<keyword evidence="3" id="KW-0812">Transmembrane</keyword>
<dbReference type="PANTHER" id="PTHR43731">
    <property type="entry name" value="RHOMBOID PROTEASE"/>
    <property type="match status" value="1"/>
</dbReference>
<sequence length="336" mass="36495">MMGSAVPHQPSRLPISRVGPTPAHLITTAASLRLGHFVHHRLITTHRLHLVLLKSVSYLGHVPCLKDAWHESSIRLKGINFLDWSKDAATSACSSCRCFLSGEGSRNNSGNLGRSDLETSKRFSFSGRGWTNILLMINVLVYIAQISTQGKLLVWGAKINSLIDQGQLWRLATSSVLHSNIGHLMINCYSLNSVGPTVETISGPRRFLAVYITSAIASSAMSYWLCKSPSVGASGAVFGLVGSVSVFVLRHRSLVGGGKEDLQHIARVIVLNMVIGLLFKGIDNWGHLGGLLGGAATSWLIGPAWRYESLPENGRKVIADRAPIFSLINMKRTRTP</sequence>
<proteinExistence type="inferred from homology"/>
<dbReference type="InterPro" id="IPR035952">
    <property type="entry name" value="Rhomboid-like_sf"/>
</dbReference>
<evidence type="ECO:0000256" key="3">
    <source>
        <dbReference type="ARBA" id="ARBA00022692"/>
    </source>
</evidence>
<dbReference type="SUPFAM" id="SSF144091">
    <property type="entry name" value="Rhomboid-like"/>
    <property type="match status" value="1"/>
</dbReference>
<evidence type="ECO:0000313" key="8">
    <source>
        <dbReference type="Proteomes" id="UP000593564"/>
    </source>
</evidence>
<dbReference type="InterPro" id="IPR022764">
    <property type="entry name" value="Peptidase_S54_rhomboid_dom"/>
</dbReference>
<comment type="similarity">
    <text evidence="2">Belongs to the peptidase S54 family.</text>
</comment>
<feature type="domain" description="Peptidase S54 rhomboid" evidence="6">
    <location>
        <begin position="165"/>
        <end position="302"/>
    </location>
</feature>
<dbReference type="FunFam" id="1.20.1540.10:FF:000015">
    <property type="entry name" value="RHOMBOID-like protein 10 chloroplastic"/>
    <property type="match status" value="1"/>
</dbReference>
<organism evidence="7 8">
    <name type="scientific">Camellia sinensis</name>
    <name type="common">Tea plant</name>
    <name type="synonym">Thea sinensis</name>
    <dbReference type="NCBI Taxonomy" id="4442"/>
    <lineage>
        <taxon>Eukaryota</taxon>
        <taxon>Viridiplantae</taxon>
        <taxon>Streptophyta</taxon>
        <taxon>Embryophyta</taxon>
        <taxon>Tracheophyta</taxon>
        <taxon>Spermatophyta</taxon>
        <taxon>Magnoliopsida</taxon>
        <taxon>eudicotyledons</taxon>
        <taxon>Gunneridae</taxon>
        <taxon>Pentapetalae</taxon>
        <taxon>asterids</taxon>
        <taxon>Ericales</taxon>
        <taxon>Theaceae</taxon>
        <taxon>Camellia</taxon>
    </lineage>
</organism>
<dbReference type="GO" id="GO:0004252">
    <property type="term" value="F:serine-type endopeptidase activity"/>
    <property type="evidence" value="ECO:0007669"/>
    <property type="project" value="InterPro"/>
</dbReference>
<dbReference type="Proteomes" id="UP000593564">
    <property type="component" value="Unassembled WGS sequence"/>
</dbReference>
<protein>
    <recommendedName>
        <fullName evidence="6">Peptidase S54 rhomboid domain-containing protein</fullName>
    </recommendedName>
</protein>
<evidence type="ECO:0000313" key="7">
    <source>
        <dbReference type="EMBL" id="KAF5936861.1"/>
    </source>
</evidence>
<evidence type="ECO:0000259" key="6">
    <source>
        <dbReference type="Pfam" id="PF01694"/>
    </source>
</evidence>
<dbReference type="Gene3D" id="1.20.1540.10">
    <property type="entry name" value="Rhomboid-like"/>
    <property type="match status" value="1"/>
</dbReference>